<accession>A0A4Z2BXB9</accession>
<keyword evidence="3" id="KW-1185">Reference proteome</keyword>
<evidence type="ECO:0000256" key="1">
    <source>
        <dbReference type="SAM" id="Coils"/>
    </source>
</evidence>
<protein>
    <submittedName>
        <fullName evidence="2">Uncharacterized protein</fullName>
    </submittedName>
</protein>
<comment type="caution">
    <text evidence="2">The sequence shown here is derived from an EMBL/GenBank/DDBJ whole genome shotgun (WGS) entry which is preliminary data.</text>
</comment>
<dbReference type="EMBL" id="SWLE01000009">
    <property type="protein sequence ID" value="TNM96378.1"/>
    <property type="molecule type" value="Genomic_DNA"/>
</dbReference>
<feature type="coiled-coil region" evidence="1">
    <location>
        <begin position="96"/>
        <end position="179"/>
    </location>
</feature>
<name>A0A4Z2BXB9_9TELE</name>
<reference evidence="2 3" key="1">
    <citation type="submission" date="2019-04" db="EMBL/GenBank/DDBJ databases">
        <title>The sequence and de novo assembly of Takifugu bimaculatus genome using PacBio and Hi-C technologies.</title>
        <authorList>
            <person name="Xu P."/>
            <person name="Liu B."/>
            <person name="Zhou Z."/>
        </authorList>
    </citation>
    <scope>NUCLEOTIDE SEQUENCE [LARGE SCALE GENOMIC DNA]</scope>
    <source>
        <strain evidence="2">TB-2018</strain>
        <tissue evidence="2">Muscle</tissue>
    </source>
</reference>
<proteinExistence type="predicted"/>
<dbReference type="Proteomes" id="UP000516260">
    <property type="component" value="Chromosome 17"/>
</dbReference>
<sequence>MDIKCKIELLKTIKKEENENLHKAYKKNKAFIRQLKKENRSLQSQMSKLKPFSADKGLEDGLTCLPAQILVKKAALRMSFKVLPRVKKVNDQKCINQLKQYKVQKVKQEYKRLQRQTDYHEREQKKNKMKIKKVGNSLETVKFKCKDARNAVRQYQRVKNKVEKNNLTLKCELKNLERITGTKDLDELEKVEQLLHKTLKERPEIIINYKEKLPLIDDNGESSQEDEEEEELPEIEIIRTSIQQLVAEADVEDMLEPFVALIKTKQKLLMEHENNKSLLKERKKDLSKAEHQKISMKNKGDQEILTWVDKVSAALEKHKAIRERRNQHLRSLSEIKVTITLLLSRLDHIPLARDSAPQVSPDTQEFVLVQLSHLGQKLARLQQEFQQKNLTALEKEMEKAQLKKK</sequence>
<dbReference type="AlphaFoldDB" id="A0A4Z2BXB9"/>
<feature type="coiled-coil region" evidence="1">
    <location>
        <begin position="262"/>
        <end position="299"/>
    </location>
</feature>
<organism evidence="2 3">
    <name type="scientific">Takifugu bimaculatus</name>
    <dbReference type="NCBI Taxonomy" id="433685"/>
    <lineage>
        <taxon>Eukaryota</taxon>
        <taxon>Metazoa</taxon>
        <taxon>Chordata</taxon>
        <taxon>Craniata</taxon>
        <taxon>Vertebrata</taxon>
        <taxon>Euteleostomi</taxon>
        <taxon>Actinopterygii</taxon>
        <taxon>Neopterygii</taxon>
        <taxon>Teleostei</taxon>
        <taxon>Neoteleostei</taxon>
        <taxon>Acanthomorphata</taxon>
        <taxon>Eupercaria</taxon>
        <taxon>Tetraodontiformes</taxon>
        <taxon>Tetradontoidea</taxon>
        <taxon>Tetraodontidae</taxon>
        <taxon>Takifugu</taxon>
    </lineage>
</organism>
<evidence type="ECO:0000313" key="2">
    <source>
        <dbReference type="EMBL" id="TNM96378.1"/>
    </source>
</evidence>
<keyword evidence="1" id="KW-0175">Coiled coil</keyword>
<evidence type="ECO:0000313" key="3">
    <source>
        <dbReference type="Proteomes" id="UP000516260"/>
    </source>
</evidence>
<gene>
    <name evidence="2" type="ORF">fugu_016039</name>
</gene>